<evidence type="ECO:0000313" key="3">
    <source>
        <dbReference type="EMBL" id="MBF6228554.1"/>
    </source>
</evidence>
<evidence type="ECO:0000313" key="4">
    <source>
        <dbReference type="Proteomes" id="UP000807309"/>
    </source>
</evidence>
<protein>
    <submittedName>
        <fullName evidence="3">Peptidoglycan DD-metalloendopeptidase family protein</fullName>
    </submittedName>
</protein>
<gene>
    <name evidence="3" type="ORF">IU470_26035</name>
</gene>
<accession>A0ABS0CIX2</accession>
<dbReference type="InterPro" id="IPR016047">
    <property type="entry name" value="M23ase_b-sheet_dom"/>
</dbReference>
<feature type="domain" description="M23ase beta-sheet core" evidence="2">
    <location>
        <begin position="321"/>
        <end position="416"/>
    </location>
</feature>
<dbReference type="SUPFAM" id="SSF51261">
    <property type="entry name" value="Duplicated hybrid motif"/>
    <property type="match status" value="1"/>
</dbReference>
<dbReference type="EMBL" id="JADLRE010000023">
    <property type="protein sequence ID" value="MBF6228554.1"/>
    <property type="molecule type" value="Genomic_DNA"/>
</dbReference>
<dbReference type="RefSeq" id="WP_195035438.1">
    <property type="nucleotide sequence ID" value="NZ_JADLRE010000023.1"/>
</dbReference>
<dbReference type="CDD" id="cd12797">
    <property type="entry name" value="M23_peptidase"/>
    <property type="match status" value="1"/>
</dbReference>
<dbReference type="PANTHER" id="PTHR21666">
    <property type="entry name" value="PEPTIDASE-RELATED"/>
    <property type="match status" value="1"/>
</dbReference>
<sequence>MNHSSTFASDDRVRSGHRYRPDDEPFHPVGSHTDPSFDQHHAGYDAPPQADYHFRAASGGYDYAADAPVAPSYAQPAYQNESYAAPAAYDNSWDTNNAWAQQDWAQQGTWSDGGAWNAGDAWAENSGDAWAEEGSWTPDEKSWVSDTGCWAPEESWATDTTEPEAVDPEPSAPALPTVIPARRAANKRGGAHRVPAPPAALKGRAAVAAVAAGAVVAAGQAAFASPEQPSQAVDYEAAGQIHEIAAQSMNVADPTASPESPQVLNVSAPANLDQFNDMLQKGQKYAEDLATQEAAKLRPLFHKFFAAGTFTSGFGARWGVQHLGIDIAGPIGTPIYAVADGTVIEAGPASGFGMWVRLLHDDGTVTIYGHIDTATVSQGQRVLAGDQIATIGNRGFSTGPHCHFEVWLNGVDKVDPLPWLATRGISLGPQRD</sequence>
<dbReference type="Pfam" id="PF01551">
    <property type="entry name" value="Peptidase_M23"/>
    <property type="match status" value="1"/>
</dbReference>
<dbReference type="Proteomes" id="UP000807309">
    <property type="component" value="Unassembled WGS sequence"/>
</dbReference>
<dbReference type="Gene3D" id="2.70.70.10">
    <property type="entry name" value="Glucose Permease (Domain IIA)"/>
    <property type="match status" value="1"/>
</dbReference>
<dbReference type="PANTHER" id="PTHR21666:SF270">
    <property type="entry name" value="MUREIN HYDROLASE ACTIVATOR ENVC"/>
    <property type="match status" value="1"/>
</dbReference>
<evidence type="ECO:0000259" key="2">
    <source>
        <dbReference type="Pfam" id="PF01551"/>
    </source>
</evidence>
<dbReference type="InterPro" id="IPR050570">
    <property type="entry name" value="Cell_wall_metabolism_enzyme"/>
</dbReference>
<organism evidence="3 4">
    <name type="scientific">Nocardia abscessus</name>
    <dbReference type="NCBI Taxonomy" id="120957"/>
    <lineage>
        <taxon>Bacteria</taxon>
        <taxon>Bacillati</taxon>
        <taxon>Actinomycetota</taxon>
        <taxon>Actinomycetes</taxon>
        <taxon>Mycobacteriales</taxon>
        <taxon>Nocardiaceae</taxon>
        <taxon>Nocardia</taxon>
    </lineage>
</organism>
<reference evidence="3 4" key="1">
    <citation type="submission" date="2020-10" db="EMBL/GenBank/DDBJ databases">
        <title>Identification of Nocardia species via Next-generation sequencing and recognition of intraspecies genetic diversity.</title>
        <authorList>
            <person name="Li P."/>
            <person name="Li P."/>
            <person name="Lu B."/>
        </authorList>
    </citation>
    <scope>NUCLEOTIDE SEQUENCE [LARGE SCALE GENOMIC DNA]</scope>
    <source>
        <strain evidence="3 4">N-11</strain>
    </source>
</reference>
<name>A0ABS0CIX2_9NOCA</name>
<feature type="region of interest" description="Disordered" evidence="1">
    <location>
        <begin position="1"/>
        <end position="51"/>
    </location>
</feature>
<keyword evidence="4" id="KW-1185">Reference proteome</keyword>
<feature type="compositionally biased region" description="Basic and acidic residues" evidence="1">
    <location>
        <begin position="9"/>
        <end position="26"/>
    </location>
</feature>
<comment type="caution">
    <text evidence="3">The sequence shown here is derived from an EMBL/GenBank/DDBJ whole genome shotgun (WGS) entry which is preliminary data.</text>
</comment>
<dbReference type="InterPro" id="IPR011055">
    <property type="entry name" value="Dup_hybrid_motif"/>
</dbReference>
<evidence type="ECO:0000256" key="1">
    <source>
        <dbReference type="SAM" id="MobiDB-lite"/>
    </source>
</evidence>
<proteinExistence type="predicted"/>